<gene>
    <name evidence="1" type="ORF">C823_04992</name>
</gene>
<sequence>MHYYHMTALNNLSSIVVQGLTPQNGDNGKLIGEEKVKVFFSEGFEGAVALYVDFDIVFDRIRKEQVKVADGFVRKKLLTSKNLSDFLGEGVYLRFDGTGIKNERNFENGCTDMTILPEMLSVCILRKECDNSIIFSRFEIIKYMMAKVQPEQIKYYGAIYEGSPNFIEATERIQEKVKKYYKDHQTEIIEYSNCDYICDFVRLKDFVDNFL</sequence>
<name>N2A1U8_9FIRM</name>
<protein>
    <submittedName>
        <fullName evidence="1">Uncharacterized protein</fullName>
    </submittedName>
</protein>
<dbReference type="AlphaFoldDB" id="N2A1U8"/>
<dbReference type="HOGENOM" id="CLU_1303575_0_0_9"/>
<dbReference type="PATRIC" id="fig|1235802.3.peg.5258"/>
<comment type="caution">
    <text evidence="1">The sequence shown here is derived from an EMBL/GenBank/DDBJ whole genome shotgun (WGS) entry which is preliminary data.</text>
</comment>
<organism evidence="1 2">
    <name type="scientific">Eubacterium plexicaudatum ASF492</name>
    <dbReference type="NCBI Taxonomy" id="1235802"/>
    <lineage>
        <taxon>Bacteria</taxon>
        <taxon>Bacillati</taxon>
        <taxon>Bacillota</taxon>
        <taxon>Clostridia</taxon>
        <taxon>Eubacteriales</taxon>
        <taxon>Eubacteriaceae</taxon>
        <taxon>Eubacterium</taxon>
    </lineage>
</organism>
<dbReference type="eggNOG" id="ENOG5033QT0">
    <property type="taxonomic scope" value="Bacteria"/>
</dbReference>
<evidence type="ECO:0000313" key="1">
    <source>
        <dbReference type="EMBL" id="EMZ20428.1"/>
    </source>
</evidence>
<dbReference type="Proteomes" id="UP000012589">
    <property type="component" value="Unassembled WGS sequence"/>
</dbReference>
<dbReference type="EMBL" id="AQFT01000145">
    <property type="protein sequence ID" value="EMZ20428.1"/>
    <property type="molecule type" value="Genomic_DNA"/>
</dbReference>
<reference evidence="1 2" key="1">
    <citation type="journal article" date="2014" name="Genome Announc.">
        <title>Draft genome sequences of the altered schaedler flora, a defined bacterial community from gnotobiotic mice.</title>
        <authorList>
            <person name="Wannemuehler M.J."/>
            <person name="Overstreet A.M."/>
            <person name="Ward D.V."/>
            <person name="Phillips G.J."/>
        </authorList>
    </citation>
    <scope>NUCLEOTIDE SEQUENCE [LARGE SCALE GENOMIC DNA]</scope>
    <source>
        <strain evidence="1 2">ASF492</strain>
    </source>
</reference>
<proteinExistence type="predicted"/>
<accession>N2A1U8</accession>
<keyword evidence="2" id="KW-1185">Reference proteome</keyword>
<evidence type="ECO:0000313" key="2">
    <source>
        <dbReference type="Proteomes" id="UP000012589"/>
    </source>
</evidence>